<evidence type="ECO:0000313" key="2">
    <source>
        <dbReference type="Proteomes" id="UP000011829"/>
    </source>
</evidence>
<name>M1F3N5_9CAUD</name>
<sequence length="79" mass="9301">MGDCLPKCFDSPRVPSQWKKDQRVRILRGKNKGRTALVSYETEPHPLSSKRRFYLWLESRHNFWAPNHVLMNEDGFVAA</sequence>
<dbReference type="OrthoDB" id="33712at10239"/>
<evidence type="ECO:0000313" key="1">
    <source>
        <dbReference type="EMBL" id="AFH21075.1"/>
    </source>
</evidence>
<accession>M1F3N5</accession>
<keyword evidence="2" id="KW-1185">Reference proteome</keyword>
<protein>
    <submittedName>
        <fullName evidence="1">Uncharacterized protein</fullName>
    </submittedName>
</protein>
<dbReference type="KEGG" id="vg:18563033"/>
<organism evidence="1 2">
    <name type="scientific">Cronobacter phage CR9</name>
    <dbReference type="NCBI Taxonomy" id="1162290"/>
    <lineage>
        <taxon>Viruses</taxon>
        <taxon>Duplodnaviria</taxon>
        <taxon>Heunggongvirae</taxon>
        <taxon>Uroviricota</taxon>
        <taxon>Caudoviricetes</taxon>
        <taxon>Vequintavirinae</taxon>
        <taxon>Certrevirus</taxon>
        <taxon>Certrevirus CR9</taxon>
    </lineage>
</organism>
<reference evidence="1 2" key="1">
    <citation type="submission" date="2012-02" db="EMBL/GenBank/DDBJ databases">
        <title>Complete Genome Sequence of Cronobacter sakazakii Bacteriophage CR9.</title>
        <authorList>
            <person name="Shin H."/>
            <person name="Lee J.-H."/>
            <person name="Kim Y."/>
            <person name="Ryu S."/>
        </authorList>
    </citation>
    <scope>NUCLEOTIDE SEQUENCE [LARGE SCALE GENOMIC DNA]</scope>
</reference>
<gene>
    <name evidence="1" type="ORF">CR9_191</name>
</gene>
<proteinExistence type="predicted"/>
<dbReference type="GeneID" id="18563033"/>
<dbReference type="RefSeq" id="YP_009015153.1">
    <property type="nucleotide sequence ID" value="NC_023717.1"/>
</dbReference>
<dbReference type="EMBL" id="JQ691611">
    <property type="protein sequence ID" value="AFH21075.1"/>
    <property type="molecule type" value="Genomic_DNA"/>
</dbReference>
<dbReference type="Proteomes" id="UP000011829">
    <property type="component" value="Segment"/>
</dbReference>